<evidence type="ECO:0000313" key="2">
    <source>
        <dbReference type="EMBL" id="KAK3051204.1"/>
    </source>
</evidence>
<gene>
    <name evidence="2" type="ORF">LTR09_007600</name>
</gene>
<dbReference type="Proteomes" id="UP001271007">
    <property type="component" value="Unassembled WGS sequence"/>
</dbReference>
<dbReference type="PANTHER" id="PTHR42085">
    <property type="entry name" value="F-BOX DOMAIN-CONTAINING PROTEIN"/>
    <property type="match status" value="1"/>
</dbReference>
<feature type="region of interest" description="Disordered" evidence="1">
    <location>
        <begin position="1"/>
        <end position="20"/>
    </location>
</feature>
<dbReference type="InterPro" id="IPR038883">
    <property type="entry name" value="AN11006-like"/>
</dbReference>
<protein>
    <submittedName>
        <fullName evidence="2">Uncharacterized protein</fullName>
    </submittedName>
</protein>
<evidence type="ECO:0000256" key="1">
    <source>
        <dbReference type="SAM" id="MobiDB-lite"/>
    </source>
</evidence>
<proteinExistence type="predicted"/>
<dbReference type="PANTHER" id="PTHR42085:SF1">
    <property type="entry name" value="F-BOX DOMAIN-CONTAINING PROTEIN"/>
    <property type="match status" value="1"/>
</dbReference>
<dbReference type="EMBL" id="JAWDJX010000027">
    <property type="protein sequence ID" value="KAK3051204.1"/>
    <property type="molecule type" value="Genomic_DNA"/>
</dbReference>
<reference evidence="2" key="1">
    <citation type="submission" date="2023-04" db="EMBL/GenBank/DDBJ databases">
        <title>Black Yeasts Isolated from many extreme environments.</title>
        <authorList>
            <person name="Coleine C."/>
            <person name="Stajich J.E."/>
            <person name="Selbmann L."/>
        </authorList>
    </citation>
    <scope>NUCLEOTIDE SEQUENCE</scope>
    <source>
        <strain evidence="2">CCFEE 5312</strain>
    </source>
</reference>
<accession>A0AAJ0G7K3</accession>
<dbReference type="AlphaFoldDB" id="A0AAJ0G7K3"/>
<evidence type="ECO:0000313" key="3">
    <source>
        <dbReference type="Proteomes" id="UP001271007"/>
    </source>
</evidence>
<comment type="caution">
    <text evidence="2">The sequence shown here is derived from an EMBL/GenBank/DDBJ whole genome shotgun (WGS) entry which is preliminary data.</text>
</comment>
<name>A0AAJ0G7K3_9PEZI</name>
<keyword evidence="3" id="KW-1185">Reference proteome</keyword>
<sequence length="241" mass="27177">MADTATPPAGEMLTQAEHERAARAQRNDRNCLILKLPCELRNWIYGYVMERKSYIQHEIVVERGYLSEAQPKILQVCRGLRIDTLPMFYGSLTFHLDFCNTGVTRREEIIGWVGALPNDALSMLRNLQVVIHHECGDTPGSQAKFALAAAHSSDFDVTQSSKGVMVIHIRMAAGESVRGSGVFEEILCRRCDEMHDARQKEMLERPVKSIMSRMDSDKGNAAYRGRILELTRCASKKSPHK</sequence>
<organism evidence="2 3">
    <name type="scientific">Extremus antarcticus</name>
    <dbReference type="NCBI Taxonomy" id="702011"/>
    <lineage>
        <taxon>Eukaryota</taxon>
        <taxon>Fungi</taxon>
        <taxon>Dikarya</taxon>
        <taxon>Ascomycota</taxon>
        <taxon>Pezizomycotina</taxon>
        <taxon>Dothideomycetes</taxon>
        <taxon>Dothideomycetidae</taxon>
        <taxon>Mycosphaerellales</taxon>
        <taxon>Extremaceae</taxon>
        <taxon>Extremus</taxon>
    </lineage>
</organism>